<dbReference type="EMBL" id="CAJVQB010001788">
    <property type="protein sequence ID" value="CAG8549998.1"/>
    <property type="molecule type" value="Genomic_DNA"/>
</dbReference>
<organism evidence="1 2">
    <name type="scientific">Gigaspora margarita</name>
    <dbReference type="NCBI Taxonomy" id="4874"/>
    <lineage>
        <taxon>Eukaryota</taxon>
        <taxon>Fungi</taxon>
        <taxon>Fungi incertae sedis</taxon>
        <taxon>Mucoromycota</taxon>
        <taxon>Glomeromycotina</taxon>
        <taxon>Glomeromycetes</taxon>
        <taxon>Diversisporales</taxon>
        <taxon>Gigasporaceae</taxon>
        <taxon>Gigaspora</taxon>
    </lineage>
</organism>
<dbReference type="Proteomes" id="UP000789901">
    <property type="component" value="Unassembled WGS sequence"/>
</dbReference>
<keyword evidence="2" id="KW-1185">Reference proteome</keyword>
<proteinExistence type="predicted"/>
<evidence type="ECO:0000313" key="1">
    <source>
        <dbReference type="EMBL" id="CAG8549998.1"/>
    </source>
</evidence>
<gene>
    <name evidence="1" type="ORF">GMARGA_LOCUS4509</name>
</gene>
<evidence type="ECO:0000313" key="2">
    <source>
        <dbReference type="Proteomes" id="UP000789901"/>
    </source>
</evidence>
<sequence length="101" mass="11760">MNNLLKGYASNITAKYKNFKMKFHSKKDPQQSITIFSKHWDKSHSAFSFFHKIKLAESLPKQLGHDSCLVINCLGEFYFCISESLEKWAENQGPLFLKNQK</sequence>
<protein>
    <submittedName>
        <fullName evidence="1">33935_t:CDS:1</fullName>
    </submittedName>
</protein>
<accession>A0ABN7UAK4</accession>
<reference evidence="1 2" key="1">
    <citation type="submission" date="2021-06" db="EMBL/GenBank/DDBJ databases">
        <authorList>
            <person name="Kallberg Y."/>
            <person name="Tangrot J."/>
            <person name="Rosling A."/>
        </authorList>
    </citation>
    <scope>NUCLEOTIDE SEQUENCE [LARGE SCALE GENOMIC DNA]</scope>
    <source>
        <strain evidence="1 2">120-4 pot B 10/14</strain>
    </source>
</reference>
<name>A0ABN7UAK4_GIGMA</name>
<comment type="caution">
    <text evidence="1">The sequence shown here is derived from an EMBL/GenBank/DDBJ whole genome shotgun (WGS) entry which is preliminary data.</text>
</comment>